<protein>
    <recommendedName>
        <fullName evidence="9">Nucleoporin NUP188</fullName>
    </recommendedName>
</protein>
<dbReference type="Gene3D" id="1.25.10.70">
    <property type="match status" value="1"/>
</dbReference>
<comment type="similarity">
    <text evidence="8">Belongs to the Nup188 family.</text>
</comment>
<dbReference type="GO" id="GO:0044611">
    <property type="term" value="C:nuclear pore inner ring"/>
    <property type="evidence" value="ECO:0007669"/>
    <property type="project" value="TreeGrafter"/>
</dbReference>
<keyword evidence="3" id="KW-0509">mRNA transport</keyword>
<feature type="domain" description="Nucleoporin Nup188 N-terminal" evidence="10">
    <location>
        <begin position="123"/>
        <end position="355"/>
    </location>
</feature>
<evidence type="ECO:0000256" key="8">
    <source>
        <dbReference type="ARBA" id="ARBA00038387"/>
    </source>
</evidence>
<reference evidence="12 13" key="1">
    <citation type="submission" date="2016-06" db="EMBL/GenBank/DDBJ databases">
        <title>Comparative genomics of the ectomycorrhizal sister species Rhizopogon vinicolor and Rhizopogon vesiculosus (Basidiomycota: Boletales) reveals a divergence of the mating type B locus.</title>
        <authorList>
            <consortium name="DOE Joint Genome Institute"/>
            <person name="Mujic A.B."/>
            <person name="Kuo A."/>
            <person name="Tritt A."/>
            <person name="Lipzen A."/>
            <person name="Chen C."/>
            <person name="Johnson J."/>
            <person name="Sharma A."/>
            <person name="Barry K."/>
            <person name="Grigoriev I.V."/>
            <person name="Spatafora J.W."/>
        </authorList>
    </citation>
    <scope>NUCLEOTIDE SEQUENCE [LARGE SCALE GENOMIC DNA]</scope>
    <source>
        <strain evidence="12 13">AM-OR11-026</strain>
    </source>
</reference>
<keyword evidence="7" id="KW-0539">Nucleus</keyword>
<dbReference type="PANTHER" id="PTHR31431">
    <property type="entry name" value="NUCLEOPORIN NUP188 HOMOLOG"/>
    <property type="match status" value="1"/>
</dbReference>
<evidence type="ECO:0000259" key="10">
    <source>
        <dbReference type="Pfam" id="PF10487"/>
    </source>
</evidence>
<evidence type="ECO:0000256" key="6">
    <source>
        <dbReference type="ARBA" id="ARBA00023132"/>
    </source>
</evidence>
<evidence type="ECO:0000256" key="2">
    <source>
        <dbReference type="ARBA" id="ARBA00022448"/>
    </source>
</evidence>
<keyword evidence="2" id="KW-0813">Transport</keyword>
<evidence type="ECO:0000313" key="13">
    <source>
        <dbReference type="Proteomes" id="UP000092154"/>
    </source>
</evidence>
<evidence type="ECO:0000256" key="7">
    <source>
        <dbReference type="ARBA" id="ARBA00023242"/>
    </source>
</evidence>
<organism evidence="12 13">
    <name type="scientific">Rhizopogon vinicolor AM-OR11-026</name>
    <dbReference type="NCBI Taxonomy" id="1314800"/>
    <lineage>
        <taxon>Eukaryota</taxon>
        <taxon>Fungi</taxon>
        <taxon>Dikarya</taxon>
        <taxon>Basidiomycota</taxon>
        <taxon>Agaricomycotina</taxon>
        <taxon>Agaricomycetes</taxon>
        <taxon>Agaricomycetidae</taxon>
        <taxon>Boletales</taxon>
        <taxon>Suillineae</taxon>
        <taxon>Rhizopogonaceae</taxon>
        <taxon>Rhizopogon</taxon>
    </lineage>
</organism>
<dbReference type="Pfam" id="PF10487">
    <property type="entry name" value="Nup188_N"/>
    <property type="match status" value="1"/>
</dbReference>
<dbReference type="InterPro" id="IPR018864">
    <property type="entry name" value="Nucleoporin_Nup188_N"/>
</dbReference>
<evidence type="ECO:0000256" key="1">
    <source>
        <dbReference type="ARBA" id="ARBA00004567"/>
    </source>
</evidence>
<dbReference type="STRING" id="1314800.A0A1B7NAZ8"/>
<evidence type="ECO:0000259" key="11">
    <source>
        <dbReference type="Pfam" id="PF21093"/>
    </source>
</evidence>
<sequence>MMPGEPSRSTLIDVTNQQLHSFLTGRLEGSSPDQLCEIISARSLQLRNVSKPYGKPSPSSRKAVEAGSVKLIDGVTFQVDEVEREFTLAISARFEIDEIQAFVLLRSFLYNEGLSSNGGSTDKGVVDELIAAITPFYYSERLFVLRVLIPLFRAHENTEDSIHDVATKSLPEIMQDGHQFAVDLITEYVHKTEMDIPDVLRADPRVASRWAKQNMKEQLVMLEVLFWTVWGYVPCDGPLVVRIFETAYNTNLGSSQKNATLLLDDEGNQLQQDCAALWIVVTIEVLELERVAEDGGVELSPTPSDQKFYPSSPESLRRIHEVVTSNLSSQHACTHLAWAFVLSRLSSKASQTKEIPDSYRAFLDSLHPHHNRSKEREPSHVLMARAAFSPEAGLFKLLLTLLTTSPLFVTSVAWKTGSTVTDPNAIAFRSVLKGFVIAMVELVPVELIPDFDCLVEVWIALYGRSERQSIGGICRQFWQSDWRQGLARRAIFDVARTRFPIHFRPLVRLLRAMTASGFIDTDPLSTAASSSQPPAEENEDGDREICSRHVFYYMDKLPTFSLVIPLASCSGPNAVYEKAQAAGPSLAYTNLRAIRLPGGSVMPARSKGRLLSGDGGDHIAVCWQHEHSGWKVVLDVLTEYVTRRRMYTGTADLYQDVTFGRTGPGSVPLTLRLEDVGMEIDDGGDEALATDALDLIRSVIQDNEALAEELLESLESGGDTNNSSDNHPPDLVHLTTMILEEALSRSQARSFSRTQLITSAMSVLSALLSLPKYSLRVWLYIRSTSVLFGPSRTSGFAAVALAAERVSGHYTMTLALLNLVQQLLHEAFASVLTIPPDNQRLKQVKEEVLLRAAAFVHGEIWVEHLSWKYAQLGDRFEIGRRVSSFYGYVLKQSPPALSDRPFPALSQAVADALLHKATTSTINPLVSSIAVAPHILSTLYASRRYGDARRLIYLLESHLNLTRLILSYKHSIPDSSKPCLLEQALCARVAGGAGFTDSSRSRIDPIDVLANYVKGRDIGTAVPLESIRVLYALCTSLSVTHPSPATILGHLSNPEATVASFVRIVQHPYEDLALRNAVWNFIALAVDKEPALANLFVTGQFRIPNNKGKSKQTAKLKEEEESKKHASALEVASDTLSRWKDLWEANPQLLASVFRFIDVVWRHGLEHKNLIDATRGDEEFWTNVVAVVREELGPDPDYETETFVILDNERRSNLHEAISVQSYRNMVKSYAVRIIGQDIFLQPQPSPREPAKKPLSYSKLAPSFKAEDQLNELILEAESTSYDPGLHDKLAAQLEQDFPGLSLHQLQSQDLSDEREFGDDFTFSLELLRSRLQQCASGDAGADAVEKVEMTVASLNLNLSLTHAQTALADSWQFLLRQVLPFVRPEPAIRSNLLSLSATISGDLALEKRSGDMMAKLHGTRLNLLLSILEVVWFSDSDSDKHINSFMTLVGNMHKVLLNEAQPPSQSFLGQLSVPFHQSLLQIIYFCLRQCRNLAKRPKVLNASRRLTVSGLLEATLPLVIDALCLTFNSARTRLDLDLDRDMELLVAVFEQCTRSDINASSLTWLTRCQETDVIKSSLELLTRTDLIGLTDLSLLRTRRQPLYAPHILLFHMAVVSIPSGAERFASEGVISAYSNNGISLAASSGLIDVMLPELPGERSPAHKAYCSMIAVVSAVVSALRRQHHFFDAEACGFVQLYGKQIVRALSWSVGDPITLPLLEEMEQVVNLFYALAESAPPTASPNPVVVKVLRVFTTHALMLLQQLNYALTHPNHIASLLEPVTAEERALLEKEPPAASSLLSVNMTDLQKHPLTARLVHRLFRLSSSVLSTLISISRAYDVLLGEQEEWPVQEAVIIPHSKVVPGEPASLGTLLELANCTLDVLRSLVDRPAGQAIAPPASIKETPLDVREGLLTTRKTLEGLLVYAVTQLAMWLSKPDFDPVEMDSEDHVPQTMDMRESSKRPSRTLTDRIRRGMPGEMATDLEKLLKQAKPVLQKSVDVSDRDAKGDLTQVLLRFMSEWVMTTPS</sequence>
<name>A0A1B7NAZ8_9AGAM</name>
<evidence type="ECO:0000256" key="3">
    <source>
        <dbReference type="ARBA" id="ARBA00022816"/>
    </source>
</evidence>
<dbReference type="GO" id="GO:0006606">
    <property type="term" value="P:protein import into nucleus"/>
    <property type="evidence" value="ECO:0007669"/>
    <property type="project" value="TreeGrafter"/>
</dbReference>
<proteinExistence type="inferred from homology"/>
<evidence type="ECO:0000256" key="4">
    <source>
        <dbReference type="ARBA" id="ARBA00022927"/>
    </source>
</evidence>
<dbReference type="InterPro" id="IPR044840">
    <property type="entry name" value="Nup188"/>
</dbReference>
<gene>
    <name evidence="12" type="ORF">K503DRAFT_415300</name>
</gene>
<evidence type="ECO:0000256" key="9">
    <source>
        <dbReference type="ARBA" id="ARBA00040174"/>
    </source>
</evidence>
<dbReference type="GO" id="GO:0006405">
    <property type="term" value="P:RNA export from nucleus"/>
    <property type="evidence" value="ECO:0007669"/>
    <property type="project" value="TreeGrafter"/>
</dbReference>
<dbReference type="GO" id="GO:0017056">
    <property type="term" value="F:structural constituent of nuclear pore"/>
    <property type="evidence" value="ECO:0007669"/>
    <property type="project" value="InterPro"/>
</dbReference>
<dbReference type="EMBL" id="KV448165">
    <property type="protein sequence ID" value="OAX42043.1"/>
    <property type="molecule type" value="Genomic_DNA"/>
</dbReference>
<dbReference type="GO" id="GO:0051028">
    <property type="term" value="P:mRNA transport"/>
    <property type="evidence" value="ECO:0007669"/>
    <property type="project" value="UniProtKB-KW"/>
</dbReference>
<keyword evidence="5" id="KW-0811">Translocation</keyword>
<evidence type="ECO:0000256" key="5">
    <source>
        <dbReference type="ARBA" id="ARBA00023010"/>
    </source>
</evidence>
<dbReference type="PANTHER" id="PTHR31431:SF1">
    <property type="entry name" value="NUCLEOPORIN NUP188"/>
    <property type="match status" value="1"/>
</dbReference>
<dbReference type="InterPro" id="IPR048883">
    <property type="entry name" value="Nup188_N-subdom_III"/>
</dbReference>
<dbReference type="OrthoDB" id="102511at2759"/>
<feature type="domain" description="Nucleoporin Nup188 N-terminal subdomain III" evidence="11">
    <location>
        <begin position="685"/>
        <end position="1100"/>
    </location>
</feature>
<keyword evidence="4" id="KW-0653">Protein transport</keyword>
<accession>A0A1B7NAZ8</accession>
<dbReference type="Pfam" id="PF21093">
    <property type="entry name" value="Nup188_N-subdom_III"/>
    <property type="match status" value="1"/>
</dbReference>
<keyword evidence="6" id="KW-0906">Nuclear pore complex</keyword>
<evidence type="ECO:0000313" key="12">
    <source>
        <dbReference type="EMBL" id="OAX42043.1"/>
    </source>
</evidence>
<keyword evidence="13" id="KW-1185">Reference proteome</keyword>
<dbReference type="InParanoid" id="A0A1B7NAZ8"/>
<comment type="subcellular location">
    <subcellularLocation>
        <location evidence="1">Nucleus</location>
        <location evidence="1">Nuclear pore complex</location>
    </subcellularLocation>
</comment>
<dbReference type="FunCoup" id="A0A1B7NAZ8">
    <property type="interactions" value="58"/>
</dbReference>
<dbReference type="Proteomes" id="UP000092154">
    <property type="component" value="Unassembled WGS sequence"/>
</dbReference>